<dbReference type="InterPro" id="IPR023186">
    <property type="entry name" value="IUNH"/>
</dbReference>
<dbReference type="STRING" id="105231.A0A1Y1IID8"/>
<gene>
    <name evidence="7" type="ORF">KFL_006680010</name>
</gene>
<name>A0A1Y1IID8_KLENI</name>
<dbReference type="SUPFAM" id="SSF53590">
    <property type="entry name" value="Nucleoside hydrolase"/>
    <property type="match status" value="1"/>
</dbReference>
<dbReference type="GO" id="GO:0005829">
    <property type="term" value="C:cytosol"/>
    <property type="evidence" value="ECO:0000318"/>
    <property type="project" value="GO_Central"/>
</dbReference>
<evidence type="ECO:0000256" key="1">
    <source>
        <dbReference type="ARBA" id="ARBA00009176"/>
    </source>
</evidence>
<keyword evidence="5" id="KW-0732">Signal</keyword>
<feature type="region of interest" description="Disordered" evidence="4">
    <location>
        <begin position="422"/>
        <end position="447"/>
    </location>
</feature>
<evidence type="ECO:0000256" key="4">
    <source>
        <dbReference type="SAM" id="MobiDB-lite"/>
    </source>
</evidence>
<keyword evidence="8" id="KW-1185">Reference proteome</keyword>
<evidence type="ECO:0000256" key="5">
    <source>
        <dbReference type="SAM" id="SignalP"/>
    </source>
</evidence>
<evidence type="ECO:0000256" key="2">
    <source>
        <dbReference type="ARBA" id="ARBA00022801"/>
    </source>
</evidence>
<dbReference type="PANTHER" id="PTHR12304">
    <property type="entry name" value="INOSINE-URIDINE PREFERRING NUCLEOSIDE HYDROLASE"/>
    <property type="match status" value="1"/>
</dbReference>
<proteinExistence type="inferred from homology"/>
<dbReference type="EMBL" id="DF237617">
    <property type="protein sequence ID" value="GAQ90650.1"/>
    <property type="molecule type" value="Genomic_DNA"/>
</dbReference>
<reference evidence="7 8" key="1">
    <citation type="journal article" date="2014" name="Nat. Commun.">
        <title>Klebsormidium flaccidum genome reveals primary factors for plant terrestrial adaptation.</title>
        <authorList>
            <person name="Hori K."/>
            <person name="Maruyama F."/>
            <person name="Fujisawa T."/>
            <person name="Togashi T."/>
            <person name="Yamamoto N."/>
            <person name="Seo M."/>
            <person name="Sato S."/>
            <person name="Yamada T."/>
            <person name="Mori H."/>
            <person name="Tajima N."/>
            <person name="Moriyama T."/>
            <person name="Ikeuchi M."/>
            <person name="Watanabe M."/>
            <person name="Wada H."/>
            <person name="Kobayashi K."/>
            <person name="Saito M."/>
            <person name="Masuda T."/>
            <person name="Sasaki-Sekimoto Y."/>
            <person name="Mashiguchi K."/>
            <person name="Awai K."/>
            <person name="Shimojima M."/>
            <person name="Masuda S."/>
            <person name="Iwai M."/>
            <person name="Nobusawa T."/>
            <person name="Narise T."/>
            <person name="Kondo S."/>
            <person name="Saito H."/>
            <person name="Sato R."/>
            <person name="Murakawa M."/>
            <person name="Ihara Y."/>
            <person name="Oshima-Yamada Y."/>
            <person name="Ohtaka K."/>
            <person name="Satoh M."/>
            <person name="Sonobe K."/>
            <person name="Ishii M."/>
            <person name="Ohtani R."/>
            <person name="Kanamori-Sato M."/>
            <person name="Honoki R."/>
            <person name="Miyazaki D."/>
            <person name="Mochizuki H."/>
            <person name="Umetsu J."/>
            <person name="Higashi K."/>
            <person name="Shibata D."/>
            <person name="Kamiya Y."/>
            <person name="Sato N."/>
            <person name="Nakamura Y."/>
            <person name="Tabata S."/>
            <person name="Ida S."/>
            <person name="Kurokawa K."/>
            <person name="Ohta H."/>
        </authorList>
    </citation>
    <scope>NUCLEOTIDE SEQUENCE [LARGE SCALE GENOMIC DNA]</scope>
    <source>
        <strain evidence="7 8">NIES-2285</strain>
    </source>
</reference>
<comment type="similarity">
    <text evidence="1">Belongs to the IUNH family.</text>
</comment>
<dbReference type="Pfam" id="PF01156">
    <property type="entry name" value="IU_nuc_hydro"/>
    <property type="match status" value="1"/>
</dbReference>
<dbReference type="OMA" id="ANEHTGG"/>
<dbReference type="OrthoDB" id="5783963at2759"/>
<dbReference type="GO" id="GO:0006152">
    <property type="term" value="P:purine nucleoside catabolic process"/>
    <property type="evidence" value="ECO:0000318"/>
    <property type="project" value="GO_Central"/>
</dbReference>
<sequence>MALSGVGTMVWVVAVVLSAAVMVSEARSLLQDPCNPCFSADGSSQICCTGGRQCGPLTSAGLPTCSSAGGPSCNPCYSADGSSSICCNGPDAQCGPQLASGAPTCVPVVAPKVIIDTDFNTIGDDGQVVAMAAQLYAQGVIDILGLTVATGNAWLDQELVEILKAVERLGIATRVGVYAGAAEPFPHTFANYTEEVALFGDAIDYVGAYATPPPSASDLVPPPDGFASATQPKAMNAVDFIIEQVKKYPGEVTILEIAPAENVANAILKDPSIVPLVKQVVTQGGQMYVGGNSYRDVAEFNWWFAPDAARTVLRSGIPAYIIPLDATNKIPLTLDTYTEIATHEPATIITELYRNAFAAFFGPGPPPYPLFVFDTLALAYLVDPSLATDVRTLYICEYGLRRRIRKGAGVPGGFPRAGECEDVQGDLQSGRRPVQRPVRRPADPPSPGAFCAMILRLL</sequence>
<dbReference type="AlphaFoldDB" id="A0A1Y1IID8"/>
<evidence type="ECO:0000313" key="7">
    <source>
        <dbReference type="EMBL" id="GAQ90650.1"/>
    </source>
</evidence>
<accession>A0A1Y1IID8</accession>
<feature type="signal peptide" evidence="5">
    <location>
        <begin position="1"/>
        <end position="26"/>
    </location>
</feature>
<dbReference type="PANTHER" id="PTHR12304:SF4">
    <property type="entry name" value="URIDINE NUCLEOSIDASE"/>
    <property type="match status" value="1"/>
</dbReference>
<feature type="chain" id="PRO_5013299272" description="Inosine/uridine-preferring nucleoside hydrolase domain-containing protein" evidence="5">
    <location>
        <begin position="27"/>
        <end position="458"/>
    </location>
</feature>
<protein>
    <recommendedName>
        <fullName evidence="6">Inosine/uridine-preferring nucleoside hydrolase domain-containing protein</fullName>
    </recommendedName>
</protein>
<evidence type="ECO:0000259" key="6">
    <source>
        <dbReference type="Pfam" id="PF01156"/>
    </source>
</evidence>
<keyword evidence="2" id="KW-0378">Hydrolase</keyword>
<feature type="domain" description="Inosine/uridine-preferring nucleoside hydrolase" evidence="6">
    <location>
        <begin position="113"/>
        <end position="391"/>
    </location>
</feature>
<dbReference type="InterPro" id="IPR001910">
    <property type="entry name" value="Inosine/uridine_hydrolase_dom"/>
</dbReference>
<organism evidence="7 8">
    <name type="scientific">Klebsormidium nitens</name>
    <name type="common">Green alga</name>
    <name type="synonym">Ulothrix nitens</name>
    <dbReference type="NCBI Taxonomy" id="105231"/>
    <lineage>
        <taxon>Eukaryota</taxon>
        <taxon>Viridiplantae</taxon>
        <taxon>Streptophyta</taxon>
        <taxon>Klebsormidiophyceae</taxon>
        <taxon>Klebsormidiales</taxon>
        <taxon>Klebsormidiaceae</taxon>
        <taxon>Klebsormidium</taxon>
    </lineage>
</organism>
<evidence type="ECO:0000313" key="8">
    <source>
        <dbReference type="Proteomes" id="UP000054558"/>
    </source>
</evidence>
<dbReference type="InterPro" id="IPR036452">
    <property type="entry name" value="Ribo_hydro-like"/>
</dbReference>
<dbReference type="Gene3D" id="3.90.245.10">
    <property type="entry name" value="Ribonucleoside hydrolase-like"/>
    <property type="match status" value="1"/>
</dbReference>
<dbReference type="GO" id="GO:0008477">
    <property type="term" value="F:purine nucleosidase activity"/>
    <property type="evidence" value="ECO:0000318"/>
    <property type="project" value="GO_Central"/>
</dbReference>
<dbReference type="Proteomes" id="UP000054558">
    <property type="component" value="Unassembled WGS sequence"/>
</dbReference>
<keyword evidence="3" id="KW-0326">Glycosidase</keyword>
<evidence type="ECO:0000256" key="3">
    <source>
        <dbReference type="ARBA" id="ARBA00023295"/>
    </source>
</evidence>